<dbReference type="GO" id="GO:0033619">
    <property type="term" value="P:membrane protein proteolysis"/>
    <property type="evidence" value="ECO:0007669"/>
    <property type="project" value="TreeGrafter"/>
</dbReference>
<dbReference type="Pfam" id="PF04258">
    <property type="entry name" value="Peptidase_A22B"/>
    <property type="match status" value="1"/>
</dbReference>
<accession>A0A8K0I8U1</accession>
<dbReference type="PANTHER" id="PTHR12174:SF23">
    <property type="entry name" value="MINOR HISTOCOMPATIBILITY ANTIGEN H13"/>
    <property type="match status" value="1"/>
</dbReference>
<evidence type="ECO:0000256" key="1">
    <source>
        <dbReference type="ARBA" id="ARBA00004477"/>
    </source>
</evidence>
<keyword evidence="11" id="KW-1185">Reference proteome</keyword>
<organism evidence="10 11">
    <name type="scientific">Cocos nucifera</name>
    <name type="common">Coconut palm</name>
    <dbReference type="NCBI Taxonomy" id="13894"/>
    <lineage>
        <taxon>Eukaryota</taxon>
        <taxon>Viridiplantae</taxon>
        <taxon>Streptophyta</taxon>
        <taxon>Embryophyta</taxon>
        <taxon>Tracheophyta</taxon>
        <taxon>Spermatophyta</taxon>
        <taxon>Magnoliopsida</taxon>
        <taxon>Liliopsida</taxon>
        <taxon>Arecaceae</taxon>
        <taxon>Arecoideae</taxon>
        <taxon>Cocoseae</taxon>
        <taxon>Attaleinae</taxon>
        <taxon>Cocos</taxon>
    </lineage>
</organism>
<keyword evidence="7 9" id="KW-0472">Membrane</keyword>
<comment type="caution">
    <text evidence="10">The sequence shown here is derived from an EMBL/GenBank/DDBJ whole genome shotgun (WGS) entry which is preliminary data.</text>
</comment>
<evidence type="ECO:0000256" key="3">
    <source>
        <dbReference type="ARBA" id="ARBA00022692"/>
    </source>
</evidence>
<evidence type="ECO:0000256" key="6">
    <source>
        <dbReference type="ARBA" id="ARBA00022989"/>
    </source>
</evidence>
<name>A0A8K0I8U1_COCNU</name>
<comment type="subcellular location">
    <subcellularLocation>
        <location evidence="1">Endoplasmic reticulum membrane</location>
        <topology evidence="1">Multi-pass membrane protein</topology>
    </subcellularLocation>
</comment>
<reference evidence="10" key="2">
    <citation type="submission" date="2019-07" db="EMBL/GenBank/DDBJ databases">
        <authorList>
            <person name="Yang Y."/>
            <person name="Bocs S."/>
            <person name="Baudouin L."/>
        </authorList>
    </citation>
    <scope>NUCLEOTIDE SEQUENCE</scope>
    <source>
        <tissue evidence="10">Spear leaf of Hainan Tall coconut</tissue>
    </source>
</reference>
<evidence type="ECO:0000313" key="10">
    <source>
        <dbReference type="EMBL" id="KAG1342036.1"/>
    </source>
</evidence>
<feature type="region of interest" description="Disordered" evidence="8">
    <location>
        <begin position="342"/>
        <end position="362"/>
    </location>
</feature>
<dbReference type="EMBL" id="CM017876">
    <property type="protein sequence ID" value="KAG1342036.1"/>
    <property type="molecule type" value="Genomic_DNA"/>
</dbReference>
<feature type="transmembrane region" description="Helical" evidence="9">
    <location>
        <begin position="108"/>
        <end position="127"/>
    </location>
</feature>
<dbReference type="AlphaFoldDB" id="A0A8K0I8U1"/>
<feature type="transmembrane region" description="Helical" evidence="9">
    <location>
        <begin position="133"/>
        <end position="152"/>
    </location>
</feature>
<keyword evidence="6 9" id="KW-1133">Transmembrane helix</keyword>
<proteinExistence type="inferred from homology"/>
<dbReference type="OrthoDB" id="29661at2759"/>
<keyword evidence="3 9" id="KW-0812">Transmembrane</keyword>
<keyword evidence="4" id="KW-0378">Hydrolase</keyword>
<dbReference type="InterPro" id="IPR007369">
    <property type="entry name" value="Peptidase_A22B_SPP"/>
</dbReference>
<sequence length="362" mass="39931">MGYPQLGQDPGQPGSNDDRFQPLRGVACAPPWHLVPFAENARTGDQPQRHVRVGVGITAVARANHPAPVDPNLNVILTACLTVYVGCFRSVKPTPPAETMSNEHAMRFPLVGSAMLLSLFLLFKFFSKDLVNAVLTCYFFVLGIIAFSATLLPSIKHFLPKHWNEDLIVWHAPYFHSASVEFTRSQIVASIPGTLFCVWYASQKHWLANNILGIAFCIQGIEMLSLGSFKTGAILLAGLFVYDIFWVFFTPVMVSVAKSFDAPIKLLFPTSDLARPYSMLGLGDIVIPGIFVALALRFDVSRGKQIRYFNSAFFGYTLGLVLTIIVMNWFQAAQLLEYDESKPASASSSSQDGDGKLNKKVE</sequence>
<dbReference type="SMART" id="SM00730">
    <property type="entry name" value="PSN"/>
    <property type="match status" value="1"/>
</dbReference>
<evidence type="ECO:0000256" key="5">
    <source>
        <dbReference type="ARBA" id="ARBA00022824"/>
    </source>
</evidence>
<dbReference type="GO" id="GO:0042500">
    <property type="term" value="F:aspartic endopeptidase activity, intramembrane cleaving"/>
    <property type="evidence" value="ECO:0007669"/>
    <property type="project" value="InterPro"/>
</dbReference>
<feature type="region of interest" description="Disordered" evidence="8">
    <location>
        <begin position="1"/>
        <end position="22"/>
    </location>
</feature>
<feature type="transmembrane region" description="Helical" evidence="9">
    <location>
        <begin position="233"/>
        <end position="257"/>
    </location>
</feature>
<evidence type="ECO:0000256" key="8">
    <source>
        <dbReference type="SAM" id="MobiDB-lite"/>
    </source>
</evidence>
<keyword evidence="5" id="KW-0256">Endoplasmic reticulum</keyword>
<dbReference type="Proteomes" id="UP000797356">
    <property type="component" value="Chromosome 5"/>
</dbReference>
<gene>
    <name evidence="10" type="ORF">COCNU_05G002650</name>
</gene>
<evidence type="ECO:0000256" key="2">
    <source>
        <dbReference type="ARBA" id="ARBA00006859"/>
    </source>
</evidence>
<comment type="similarity">
    <text evidence="2">Belongs to the peptidase A22B family.</text>
</comment>
<dbReference type="GO" id="GO:0098553">
    <property type="term" value="C:lumenal side of endoplasmic reticulum membrane"/>
    <property type="evidence" value="ECO:0007669"/>
    <property type="project" value="TreeGrafter"/>
</dbReference>
<evidence type="ECO:0000313" key="11">
    <source>
        <dbReference type="Proteomes" id="UP000797356"/>
    </source>
</evidence>
<evidence type="ECO:0000256" key="7">
    <source>
        <dbReference type="ARBA" id="ARBA00023136"/>
    </source>
</evidence>
<protein>
    <submittedName>
        <fullName evidence="10">Signal peptide peptidase 2</fullName>
    </submittedName>
</protein>
<dbReference type="InterPro" id="IPR006639">
    <property type="entry name" value="Preselin/SPP"/>
</dbReference>
<evidence type="ECO:0000256" key="9">
    <source>
        <dbReference type="SAM" id="Phobius"/>
    </source>
</evidence>
<reference evidence="10" key="1">
    <citation type="journal article" date="2017" name="Gigascience">
        <title>The genome draft of coconut (Cocos nucifera).</title>
        <authorList>
            <person name="Xiao Y."/>
            <person name="Xu P."/>
            <person name="Fan H."/>
            <person name="Baudouin L."/>
            <person name="Xia W."/>
            <person name="Bocs S."/>
            <person name="Xu J."/>
            <person name="Li Q."/>
            <person name="Guo A."/>
            <person name="Zhou L."/>
            <person name="Li J."/>
            <person name="Wu Y."/>
            <person name="Ma Z."/>
            <person name="Armero A."/>
            <person name="Issali A.E."/>
            <person name="Liu N."/>
            <person name="Peng M."/>
            <person name="Yang Y."/>
        </authorList>
    </citation>
    <scope>NUCLEOTIDE SEQUENCE</scope>
    <source>
        <tissue evidence="10">Spear leaf of Hainan Tall coconut</tissue>
    </source>
</reference>
<feature type="transmembrane region" description="Helical" evidence="9">
    <location>
        <begin position="308"/>
        <end position="330"/>
    </location>
</feature>
<feature type="transmembrane region" description="Helical" evidence="9">
    <location>
        <begin position="277"/>
        <end position="296"/>
    </location>
</feature>
<dbReference type="PANTHER" id="PTHR12174">
    <property type="entry name" value="SIGNAL PEPTIDE PEPTIDASE"/>
    <property type="match status" value="1"/>
</dbReference>
<dbReference type="GO" id="GO:0098554">
    <property type="term" value="C:cytoplasmic side of endoplasmic reticulum membrane"/>
    <property type="evidence" value="ECO:0007669"/>
    <property type="project" value="TreeGrafter"/>
</dbReference>
<feature type="compositionally biased region" description="Basic and acidic residues" evidence="8">
    <location>
        <begin position="353"/>
        <end position="362"/>
    </location>
</feature>
<evidence type="ECO:0000256" key="4">
    <source>
        <dbReference type="ARBA" id="ARBA00022801"/>
    </source>
</evidence>
<dbReference type="GO" id="GO:0006465">
    <property type="term" value="P:signal peptide processing"/>
    <property type="evidence" value="ECO:0007669"/>
    <property type="project" value="TreeGrafter"/>
</dbReference>